<keyword evidence="3" id="KW-1185">Reference proteome</keyword>
<feature type="transmembrane region" description="Helical" evidence="1">
    <location>
        <begin position="21"/>
        <end position="43"/>
    </location>
</feature>
<reference evidence="2 3" key="1">
    <citation type="submission" date="2019-04" db="EMBL/GenBank/DDBJ databases">
        <title>Friends and foes A comparative genomics studyof 23 Aspergillus species from section Flavi.</title>
        <authorList>
            <consortium name="DOE Joint Genome Institute"/>
            <person name="Kjaerbolling I."/>
            <person name="Vesth T."/>
            <person name="Frisvad J.C."/>
            <person name="Nybo J.L."/>
            <person name="Theobald S."/>
            <person name="Kildgaard S."/>
            <person name="Isbrandt T."/>
            <person name="Kuo A."/>
            <person name="Sato A."/>
            <person name="Lyhne E.K."/>
            <person name="Kogle M.E."/>
            <person name="Wiebenga A."/>
            <person name="Kun R.S."/>
            <person name="Lubbers R.J."/>
            <person name="Makela M.R."/>
            <person name="Barry K."/>
            <person name="Chovatia M."/>
            <person name="Clum A."/>
            <person name="Daum C."/>
            <person name="Haridas S."/>
            <person name="He G."/>
            <person name="LaButti K."/>
            <person name="Lipzen A."/>
            <person name="Mondo S."/>
            <person name="Riley R."/>
            <person name="Salamov A."/>
            <person name="Simmons B.A."/>
            <person name="Magnuson J.K."/>
            <person name="Henrissat B."/>
            <person name="Mortensen U.H."/>
            <person name="Larsen T.O."/>
            <person name="Devries R.P."/>
            <person name="Grigoriev I.V."/>
            <person name="Machida M."/>
            <person name="Baker S.E."/>
            <person name="Andersen M.R."/>
        </authorList>
    </citation>
    <scope>NUCLEOTIDE SEQUENCE [LARGE SCALE GENOMIC DNA]</scope>
    <source>
        <strain evidence="2 3">IBT 29228</strain>
    </source>
</reference>
<gene>
    <name evidence="2" type="ORF">BDV26DRAFT_274545</name>
</gene>
<keyword evidence="1" id="KW-0472">Membrane</keyword>
<sequence length="61" mass="6850">MTKRRRTTIGKLGGYFSFFDIAAFFVSISALFFNSAGVGWIFLPLQRLLHVTKAMSYNTPG</sequence>
<evidence type="ECO:0000313" key="3">
    <source>
        <dbReference type="Proteomes" id="UP000326198"/>
    </source>
</evidence>
<dbReference type="AlphaFoldDB" id="A0A5N7AQX7"/>
<organism evidence="2 3">
    <name type="scientific">Aspergillus bertholletiae</name>
    <dbReference type="NCBI Taxonomy" id="1226010"/>
    <lineage>
        <taxon>Eukaryota</taxon>
        <taxon>Fungi</taxon>
        <taxon>Dikarya</taxon>
        <taxon>Ascomycota</taxon>
        <taxon>Pezizomycotina</taxon>
        <taxon>Eurotiomycetes</taxon>
        <taxon>Eurotiomycetidae</taxon>
        <taxon>Eurotiales</taxon>
        <taxon>Aspergillaceae</taxon>
        <taxon>Aspergillus</taxon>
        <taxon>Aspergillus subgen. Circumdati</taxon>
    </lineage>
</organism>
<evidence type="ECO:0000256" key="1">
    <source>
        <dbReference type="SAM" id="Phobius"/>
    </source>
</evidence>
<dbReference type="Proteomes" id="UP000326198">
    <property type="component" value="Unassembled WGS sequence"/>
</dbReference>
<keyword evidence="1" id="KW-1133">Transmembrane helix</keyword>
<proteinExistence type="predicted"/>
<name>A0A5N7AQX7_9EURO</name>
<accession>A0A5N7AQX7</accession>
<evidence type="ECO:0000313" key="2">
    <source>
        <dbReference type="EMBL" id="KAE8372261.1"/>
    </source>
</evidence>
<protein>
    <submittedName>
        <fullName evidence="2">Uncharacterized protein</fullName>
    </submittedName>
</protein>
<keyword evidence="1" id="KW-0812">Transmembrane</keyword>
<dbReference type="EMBL" id="ML736368">
    <property type="protein sequence ID" value="KAE8372261.1"/>
    <property type="molecule type" value="Genomic_DNA"/>
</dbReference>